<dbReference type="Proteomes" id="UP001066276">
    <property type="component" value="Chromosome 9"/>
</dbReference>
<accession>A0AAV7MPI9</accession>
<name>A0AAV7MPI9_PLEWA</name>
<protein>
    <submittedName>
        <fullName evidence="1">Uncharacterized protein</fullName>
    </submittedName>
</protein>
<evidence type="ECO:0000313" key="2">
    <source>
        <dbReference type="Proteomes" id="UP001066276"/>
    </source>
</evidence>
<evidence type="ECO:0000313" key="1">
    <source>
        <dbReference type="EMBL" id="KAJ1105681.1"/>
    </source>
</evidence>
<gene>
    <name evidence="1" type="ORF">NDU88_003086</name>
</gene>
<keyword evidence="2" id="KW-1185">Reference proteome</keyword>
<reference evidence="1" key="1">
    <citation type="journal article" date="2022" name="bioRxiv">
        <title>Sequencing and chromosome-scale assembly of the giantPleurodeles waltlgenome.</title>
        <authorList>
            <person name="Brown T."/>
            <person name="Elewa A."/>
            <person name="Iarovenko S."/>
            <person name="Subramanian E."/>
            <person name="Araus A.J."/>
            <person name="Petzold A."/>
            <person name="Susuki M."/>
            <person name="Suzuki K.-i.T."/>
            <person name="Hayashi T."/>
            <person name="Toyoda A."/>
            <person name="Oliveira C."/>
            <person name="Osipova E."/>
            <person name="Leigh N.D."/>
            <person name="Simon A."/>
            <person name="Yun M.H."/>
        </authorList>
    </citation>
    <scope>NUCLEOTIDE SEQUENCE</scope>
    <source>
        <strain evidence="1">20211129_DDA</strain>
        <tissue evidence="1">Liver</tissue>
    </source>
</reference>
<proteinExistence type="predicted"/>
<sequence length="153" mass="17272">MGQHIQVAPSQENTMEYYTTSTPLSQRQMRHTRQGEEQTMTTSMEEPYHAELLAAIRGCRVAIEDKIETVALEGLQTDLRKVSDKVKVVEGFIVELQMEVDTLHKQLAQDIEKSRTLEARLEDAKGSSRWNNVCLLGFPECAEGASTEAFVEQ</sequence>
<dbReference type="EMBL" id="JANPWB010000013">
    <property type="protein sequence ID" value="KAJ1105681.1"/>
    <property type="molecule type" value="Genomic_DNA"/>
</dbReference>
<organism evidence="1 2">
    <name type="scientific">Pleurodeles waltl</name>
    <name type="common">Iberian ribbed newt</name>
    <dbReference type="NCBI Taxonomy" id="8319"/>
    <lineage>
        <taxon>Eukaryota</taxon>
        <taxon>Metazoa</taxon>
        <taxon>Chordata</taxon>
        <taxon>Craniata</taxon>
        <taxon>Vertebrata</taxon>
        <taxon>Euteleostomi</taxon>
        <taxon>Amphibia</taxon>
        <taxon>Batrachia</taxon>
        <taxon>Caudata</taxon>
        <taxon>Salamandroidea</taxon>
        <taxon>Salamandridae</taxon>
        <taxon>Pleurodelinae</taxon>
        <taxon>Pleurodeles</taxon>
    </lineage>
</organism>
<dbReference type="AlphaFoldDB" id="A0AAV7MPI9"/>
<comment type="caution">
    <text evidence="1">The sequence shown here is derived from an EMBL/GenBank/DDBJ whole genome shotgun (WGS) entry which is preliminary data.</text>
</comment>